<dbReference type="SMART" id="SM00895">
    <property type="entry name" value="FCD"/>
    <property type="match status" value="1"/>
</dbReference>
<dbReference type="RefSeq" id="WP_013653804.1">
    <property type="nucleotide sequence ID" value="NC_015259.1"/>
</dbReference>
<name>F2IWA8_POLGS</name>
<dbReference type="InterPro" id="IPR011711">
    <property type="entry name" value="GntR_C"/>
</dbReference>
<dbReference type="STRING" id="991905.SL003B_3070"/>
<dbReference type="PROSITE" id="PS50949">
    <property type="entry name" value="HTH_GNTR"/>
    <property type="match status" value="1"/>
</dbReference>
<evidence type="ECO:0000313" key="6">
    <source>
        <dbReference type="Proteomes" id="UP000008130"/>
    </source>
</evidence>
<keyword evidence="3" id="KW-0804">Transcription</keyword>
<dbReference type="OrthoDB" id="6087511at2"/>
<dbReference type="GO" id="GO:0003700">
    <property type="term" value="F:DNA-binding transcription factor activity"/>
    <property type="evidence" value="ECO:0007669"/>
    <property type="project" value="InterPro"/>
</dbReference>
<keyword evidence="6" id="KW-1185">Reference proteome</keyword>
<evidence type="ECO:0000256" key="3">
    <source>
        <dbReference type="ARBA" id="ARBA00023163"/>
    </source>
</evidence>
<keyword evidence="2" id="KW-0238">DNA-binding</keyword>
<dbReference type="InterPro" id="IPR008920">
    <property type="entry name" value="TF_FadR/GntR_C"/>
</dbReference>
<dbReference type="CDD" id="cd07377">
    <property type="entry name" value="WHTH_GntR"/>
    <property type="match status" value="1"/>
</dbReference>
<dbReference type="InterPro" id="IPR000524">
    <property type="entry name" value="Tscrpt_reg_HTH_GntR"/>
</dbReference>
<dbReference type="eggNOG" id="COG1802">
    <property type="taxonomic scope" value="Bacteria"/>
</dbReference>
<dbReference type="SUPFAM" id="SSF46785">
    <property type="entry name" value="Winged helix' DNA-binding domain"/>
    <property type="match status" value="1"/>
</dbReference>
<accession>F2IWA8</accession>
<dbReference type="PATRIC" id="fig|991905.3.peg.3154"/>
<evidence type="ECO:0000259" key="4">
    <source>
        <dbReference type="PROSITE" id="PS50949"/>
    </source>
</evidence>
<proteinExistence type="predicted"/>
<dbReference type="Gene3D" id="1.10.10.10">
    <property type="entry name" value="Winged helix-like DNA-binding domain superfamily/Winged helix DNA-binding domain"/>
    <property type="match status" value="1"/>
</dbReference>
<dbReference type="SUPFAM" id="SSF48008">
    <property type="entry name" value="GntR ligand-binding domain-like"/>
    <property type="match status" value="1"/>
</dbReference>
<evidence type="ECO:0000313" key="5">
    <source>
        <dbReference type="EMBL" id="ADZ71493.1"/>
    </source>
</evidence>
<dbReference type="Gene3D" id="1.20.120.530">
    <property type="entry name" value="GntR ligand-binding domain-like"/>
    <property type="match status" value="1"/>
</dbReference>
<dbReference type="KEGG" id="pgv:SL003B_3070"/>
<organism evidence="5 6">
    <name type="scientific">Polymorphum gilvum (strain LMG 25793 / CGMCC 1.9160 / SL003B-26A1)</name>
    <dbReference type="NCBI Taxonomy" id="991905"/>
    <lineage>
        <taxon>Bacteria</taxon>
        <taxon>Pseudomonadati</taxon>
        <taxon>Pseudomonadota</taxon>
        <taxon>Alphaproteobacteria</taxon>
        <taxon>Rhodobacterales</taxon>
        <taxon>Paracoccaceae</taxon>
        <taxon>Polymorphum</taxon>
    </lineage>
</organism>
<dbReference type="Pfam" id="PF07729">
    <property type="entry name" value="FCD"/>
    <property type="match status" value="1"/>
</dbReference>
<dbReference type="InterPro" id="IPR036390">
    <property type="entry name" value="WH_DNA-bd_sf"/>
</dbReference>
<dbReference type="EMBL" id="CP002568">
    <property type="protein sequence ID" value="ADZ71493.1"/>
    <property type="molecule type" value="Genomic_DNA"/>
</dbReference>
<evidence type="ECO:0000256" key="2">
    <source>
        <dbReference type="ARBA" id="ARBA00023125"/>
    </source>
</evidence>
<dbReference type="Proteomes" id="UP000008130">
    <property type="component" value="Chromosome"/>
</dbReference>
<protein>
    <submittedName>
        <fullName evidence="5">Transcriptional regulator, GntR family protein</fullName>
    </submittedName>
</protein>
<dbReference type="HOGENOM" id="CLU_017584_5_2_5"/>
<feature type="domain" description="HTH gntR-type" evidence="4">
    <location>
        <begin position="17"/>
        <end position="84"/>
    </location>
</feature>
<dbReference type="InterPro" id="IPR036388">
    <property type="entry name" value="WH-like_DNA-bd_sf"/>
</dbReference>
<reference evidence="5 6" key="1">
    <citation type="journal article" date="2011" name="J. Bacteriol.">
        <title>Complete genome sequence of Polymorphum gilvum SL003B-26A1T, a crude oil-degrading bacterium from oil-polluted saline soil.</title>
        <authorList>
            <person name="Li S.G."/>
            <person name="Tang Y.Q."/>
            <person name="Nie Y."/>
            <person name="Cai M."/>
            <person name="Wu X.L."/>
        </authorList>
    </citation>
    <scope>NUCLEOTIDE SEQUENCE [LARGE SCALE GENOMIC DNA]</scope>
    <source>
        <strain evidence="6">LMG 25793 / CGMCC 1.9160 / SL003B-26A1</strain>
    </source>
</reference>
<keyword evidence="1" id="KW-0805">Transcription regulation</keyword>
<dbReference type="SMART" id="SM00345">
    <property type="entry name" value="HTH_GNTR"/>
    <property type="match status" value="1"/>
</dbReference>
<dbReference type="AlphaFoldDB" id="F2IWA8"/>
<dbReference type="Pfam" id="PF00392">
    <property type="entry name" value="GntR"/>
    <property type="match status" value="1"/>
</dbReference>
<dbReference type="PANTHER" id="PTHR43537:SF45">
    <property type="entry name" value="GNTR FAMILY REGULATORY PROTEIN"/>
    <property type="match status" value="1"/>
</dbReference>
<dbReference type="PANTHER" id="PTHR43537">
    <property type="entry name" value="TRANSCRIPTIONAL REGULATOR, GNTR FAMILY"/>
    <property type="match status" value="1"/>
</dbReference>
<gene>
    <name evidence="5" type="ordered locus">SL003B_3070</name>
</gene>
<dbReference type="GO" id="GO:0003677">
    <property type="term" value="F:DNA binding"/>
    <property type="evidence" value="ECO:0007669"/>
    <property type="project" value="UniProtKB-KW"/>
</dbReference>
<evidence type="ECO:0000256" key="1">
    <source>
        <dbReference type="ARBA" id="ARBA00023015"/>
    </source>
</evidence>
<sequence length="235" mass="26368">MSAPAPSLHTVFPIESGRKSAQIYSCLKRKIVLGLLSGDSIVTEQALAQDHGCSQGTVREALLRLEQDGLVCRNGYQGTYVTRTTDDEAELLVRLRVDLECAGIARACGRLDPDSRDFLTRSIVEYHRFRDSGDVFMLTEIDRVFHLRVFDLAGLPNLEPLLARVLLQLHRYTISRTRGHILWKDMQTDPHAEIIRGLESGDPELCRQLVTDHIAGNILLFAPLIHQRVFGRNAG</sequence>